<dbReference type="Pfam" id="PF03646">
    <property type="entry name" value="FlaG"/>
    <property type="match status" value="1"/>
</dbReference>
<dbReference type="PANTHER" id="PTHR37166:SF1">
    <property type="entry name" value="PROTEIN FLAG"/>
    <property type="match status" value="1"/>
</dbReference>
<reference evidence="2" key="1">
    <citation type="submission" date="2020-02" db="EMBL/GenBank/DDBJ databases">
        <authorList>
            <person name="Shen X.-R."/>
            <person name="Zhang Y.-X."/>
        </authorList>
    </citation>
    <scope>NUCLEOTIDE SEQUENCE</scope>
    <source>
        <strain evidence="2">SYP-B3998</strain>
    </source>
</reference>
<dbReference type="SUPFAM" id="SSF160214">
    <property type="entry name" value="FlaG-like"/>
    <property type="match status" value="1"/>
</dbReference>
<dbReference type="InterPro" id="IPR035924">
    <property type="entry name" value="FlaG-like_sf"/>
</dbReference>
<feature type="compositionally biased region" description="Polar residues" evidence="1">
    <location>
        <begin position="12"/>
        <end position="21"/>
    </location>
</feature>
<evidence type="ECO:0000256" key="1">
    <source>
        <dbReference type="SAM" id="MobiDB-lite"/>
    </source>
</evidence>
<dbReference type="EMBL" id="JAAIKC010000011">
    <property type="protein sequence ID" value="NEW08839.1"/>
    <property type="molecule type" value="Genomic_DNA"/>
</dbReference>
<name>A0A6G4A4V5_9BACL</name>
<accession>A0A6G4A4V5</accession>
<keyword evidence="2" id="KW-0969">Cilium</keyword>
<gene>
    <name evidence="2" type="primary">flaG</name>
    <name evidence="2" type="ORF">GK047_22845</name>
</gene>
<keyword evidence="2" id="KW-0966">Cell projection</keyword>
<proteinExistence type="predicted"/>
<dbReference type="InterPro" id="IPR005186">
    <property type="entry name" value="FlaG"/>
</dbReference>
<protein>
    <submittedName>
        <fullName evidence="2">Flagellar protein FlaG</fullName>
    </submittedName>
</protein>
<organism evidence="2">
    <name type="scientific">Paenibacillus sp. SYP-B3998</name>
    <dbReference type="NCBI Taxonomy" id="2678564"/>
    <lineage>
        <taxon>Bacteria</taxon>
        <taxon>Bacillati</taxon>
        <taxon>Bacillota</taxon>
        <taxon>Bacilli</taxon>
        <taxon>Bacillales</taxon>
        <taxon>Paenibacillaceae</taxon>
        <taxon>Paenibacillus</taxon>
    </lineage>
</organism>
<keyword evidence="2" id="KW-0282">Flagellum</keyword>
<dbReference type="Gene3D" id="3.30.160.170">
    <property type="entry name" value="FlaG-like"/>
    <property type="match status" value="1"/>
</dbReference>
<dbReference type="AlphaFoldDB" id="A0A6G4A4V5"/>
<sequence length="120" mass="13692">MDISSIPIVGGSPQSNPNRSSFETDKTEVKEALPLERAEHIPIKEIGRQELERSIEGLNKFMQVSNTHLSFVLHDELKEYYVQVIDDQTKEVIREVPSKKMLDVVAAMKNMIGILIDEKR</sequence>
<comment type="caution">
    <text evidence="2">The sequence shown here is derived from an EMBL/GenBank/DDBJ whole genome shotgun (WGS) entry which is preliminary data.</text>
</comment>
<feature type="region of interest" description="Disordered" evidence="1">
    <location>
        <begin position="1"/>
        <end position="28"/>
    </location>
</feature>
<dbReference type="PANTHER" id="PTHR37166">
    <property type="entry name" value="PROTEIN FLAG"/>
    <property type="match status" value="1"/>
</dbReference>
<evidence type="ECO:0000313" key="2">
    <source>
        <dbReference type="EMBL" id="NEW08839.1"/>
    </source>
</evidence>
<dbReference type="NCBIfam" id="NF005834">
    <property type="entry name" value="PRK07738.1"/>
    <property type="match status" value="1"/>
</dbReference>
<dbReference type="RefSeq" id="WP_163952109.1">
    <property type="nucleotide sequence ID" value="NZ_JAAIKC010000011.1"/>
</dbReference>